<dbReference type="EMBL" id="KZ613790">
    <property type="protein sequence ID" value="PMD60317.1"/>
    <property type="molecule type" value="Genomic_DNA"/>
</dbReference>
<evidence type="ECO:0000256" key="2">
    <source>
        <dbReference type="ARBA" id="ARBA00010992"/>
    </source>
</evidence>
<feature type="transmembrane region" description="Helical" evidence="8">
    <location>
        <begin position="129"/>
        <end position="151"/>
    </location>
</feature>
<dbReference type="GO" id="GO:0016020">
    <property type="term" value="C:membrane"/>
    <property type="evidence" value="ECO:0007669"/>
    <property type="project" value="UniProtKB-SubCell"/>
</dbReference>
<feature type="transmembrane region" description="Helical" evidence="8">
    <location>
        <begin position="195"/>
        <end position="215"/>
    </location>
</feature>
<dbReference type="InterPro" id="IPR020846">
    <property type="entry name" value="MFS_dom"/>
</dbReference>
<feature type="transmembrane region" description="Helical" evidence="8">
    <location>
        <begin position="285"/>
        <end position="307"/>
    </location>
</feature>
<evidence type="ECO:0000256" key="8">
    <source>
        <dbReference type="SAM" id="Phobius"/>
    </source>
</evidence>
<feature type="transmembrane region" description="Helical" evidence="8">
    <location>
        <begin position="327"/>
        <end position="344"/>
    </location>
</feature>
<dbReference type="GeneID" id="36580514"/>
<evidence type="ECO:0000256" key="5">
    <source>
        <dbReference type="ARBA" id="ARBA00022989"/>
    </source>
</evidence>
<dbReference type="Proteomes" id="UP000235371">
    <property type="component" value="Unassembled WGS sequence"/>
</dbReference>
<reference evidence="10 11" key="1">
    <citation type="submission" date="2016-04" db="EMBL/GenBank/DDBJ databases">
        <title>A degradative enzymes factory behind the ericoid mycorrhizal symbiosis.</title>
        <authorList>
            <consortium name="DOE Joint Genome Institute"/>
            <person name="Martino E."/>
            <person name="Morin E."/>
            <person name="Grelet G."/>
            <person name="Kuo A."/>
            <person name="Kohler A."/>
            <person name="Daghino S."/>
            <person name="Barry K."/>
            <person name="Choi C."/>
            <person name="Cichocki N."/>
            <person name="Clum A."/>
            <person name="Copeland A."/>
            <person name="Hainaut M."/>
            <person name="Haridas S."/>
            <person name="Labutti K."/>
            <person name="Lindquist E."/>
            <person name="Lipzen A."/>
            <person name="Khouja H.-R."/>
            <person name="Murat C."/>
            <person name="Ohm R."/>
            <person name="Olson A."/>
            <person name="Spatafora J."/>
            <person name="Veneault-Fourrey C."/>
            <person name="Henrissat B."/>
            <person name="Grigoriev I."/>
            <person name="Martin F."/>
            <person name="Perotto S."/>
        </authorList>
    </citation>
    <scope>NUCLEOTIDE SEQUENCE [LARGE SCALE GENOMIC DNA]</scope>
    <source>
        <strain evidence="10 11">E</strain>
    </source>
</reference>
<dbReference type="PROSITE" id="PS00216">
    <property type="entry name" value="SUGAR_TRANSPORT_1"/>
    <property type="match status" value="1"/>
</dbReference>
<accession>A0A2J6TBB0</accession>
<evidence type="ECO:0000259" key="9">
    <source>
        <dbReference type="PROSITE" id="PS50850"/>
    </source>
</evidence>
<dbReference type="Pfam" id="PF00083">
    <property type="entry name" value="Sugar_tr"/>
    <property type="match status" value="1"/>
</dbReference>
<dbReference type="RefSeq" id="XP_024737221.1">
    <property type="nucleotide sequence ID" value="XM_024872433.1"/>
</dbReference>
<dbReference type="GO" id="GO:0005351">
    <property type="term" value="F:carbohydrate:proton symporter activity"/>
    <property type="evidence" value="ECO:0007669"/>
    <property type="project" value="TreeGrafter"/>
</dbReference>
<sequence length="512" mass="56642">MVLDHIKGVGHGLAGVLPKDDIPWYKKPHLLRLNFSILCLVAFSSANGYDGSMMNGLQALPQWQEFMNHPTGAWLGFINAVQSLGALVLLPVVAWCNNAIGRKKTIAIGYFWLFLGVGLQTGATNHVAFVLGRLFLGGATAFYSASAPLLITETAYPTHRGILTALYNTGWYVGSSIAAWATYGTRNYDNSWAWRVPSILQLLIPVLALPGFLLAPESPRWLCAMDRSTEARAFLVRYHAGNDETLPLVQFELEEIDGTLRLERELSVETSYMDMVRTKGNRHRTFISVTMGIFSQWSGNGIVSYYLAPVLTTIGVTSVTNQTLISGLLQIWNLILAVVGAVSVDRLGRRSLFLVSCLGMLTCYIVITGLAASFAKTHVSSIGVAVIPFLYIYFGFYDIAFTPLLFGYVCEIWPYTLRARGVAVTQVVTQLAVFFNIFVNPIALEAIAWKYYLVYVVILVLITLTIYFLYPETNGHSLEEMVAVFDGKAADTSFSVKIDKTEGEEEQQVEKV</sequence>
<dbReference type="InterPro" id="IPR005828">
    <property type="entry name" value="MFS_sugar_transport-like"/>
</dbReference>
<protein>
    <submittedName>
        <fullName evidence="10">General substrate transporter</fullName>
    </submittedName>
</protein>
<feature type="transmembrane region" description="Helical" evidence="8">
    <location>
        <begin position="381"/>
        <end position="409"/>
    </location>
</feature>
<dbReference type="NCBIfam" id="TIGR00879">
    <property type="entry name" value="SP"/>
    <property type="match status" value="1"/>
</dbReference>
<dbReference type="PROSITE" id="PS50850">
    <property type="entry name" value="MFS"/>
    <property type="match status" value="1"/>
</dbReference>
<gene>
    <name evidence="10" type="ORF">K444DRAFT_390418</name>
</gene>
<dbReference type="PANTHER" id="PTHR48022:SF3">
    <property type="entry name" value="HEXOSE TRANSPORTER PROTEIN (AFU_ORTHOLOGUE AFUA_8G04480)-RELATED"/>
    <property type="match status" value="1"/>
</dbReference>
<feature type="domain" description="Major facilitator superfamily (MFS) profile" evidence="9">
    <location>
        <begin position="36"/>
        <end position="474"/>
    </location>
</feature>
<dbReference type="SUPFAM" id="SSF103473">
    <property type="entry name" value="MFS general substrate transporter"/>
    <property type="match status" value="1"/>
</dbReference>
<evidence type="ECO:0000256" key="6">
    <source>
        <dbReference type="ARBA" id="ARBA00023136"/>
    </source>
</evidence>
<evidence type="ECO:0000313" key="10">
    <source>
        <dbReference type="EMBL" id="PMD60317.1"/>
    </source>
</evidence>
<name>A0A2J6TBB0_9HELO</name>
<dbReference type="InterPro" id="IPR050360">
    <property type="entry name" value="MFS_Sugar_Transporters"/>
</dbReference>
<feature type="transmembrane region" description="Helical" evidence="8">
    <location>
        <begin position="421"/>
        <end position="439"/>
    </location>
</feature>
<dbReference type="AlphaFoldDB" id="A0A2J6TBB0"/>
<keyword evidence="11" id="KW-1185">Reference proteome</keyword>
<keyword evidence="3 7" id="KW-0813">Transport</keyword>
<dbReference type="InterPro" id="IPR036259">
    <property type="entry name" value="MFS_trans_sf"/>
</dbReference>
<comment type="subcellular location">
    <subcellularLocation>
        <location evidence="1">Membrane</location>
        <topology evidence="1">Multi-pass membrane protein</topology>
    </subcellularLocation>
</comment>
<dbReference type="InParanoid" id="A0A2J6TBB0"/>
<dbReference type="InterPro" id="IPR005829">
    <property type="entry name" value="Sugar_transporter_CS"/>
</dbReference>
<evidence type="ECO:0000256" key="7">
    <source>
        <dbReference type="RuleBase" id="RU003346"/>
    </source>
</evidence>
<evidence type="ECO:0000256" key="1">
    <source>
        <dbReference type="ARBA" id="ARBA00004141"/>
    </source>
</evidence>
<feature type="transmembrane region" description="Helical" evidence="8">
    <location>
        <begin position="451"/>
        <end position="470"/>
    </location>
</feature>
<feature type="transmembrane region" description="Helical" evidence="8">
    <location>
        <begin position="73"/>
        <end position="94"/>
    </location>
</feature>
<evidence type="ECO:0000256" key="3">
    <source>
        <dbReference type="ARBA" id="ARBA00022448"/>
    </source>
</evidence>
<dbReference type="PANTHER" id="PTHR48022">
    <property type="entry name" value="PLASTIDIC GLUCOSE TRANSPORTER 4"/>
    <property type="match status" value="1"/>
</dbReference>
<dbReference type="Gene3D" id="1.20.1250.20">
    <property type="entry name" value="MFS general substrate transporter like domains"/>
    <property type="match status" value="1"/>
</dbReference>
<feature type="transmembrane region" description="Helical" evidence="8">
    <location>
        <begin position="106"/>
        <end position="123"/>
    </location>
</feature>
<proteinExistence type="inferred from homology"/>
<comment type="similarity">
    <text evidence="2 7">Belongs to the major facilitator superfamily. Sugar transporter (TC 2.A.1.1) family.</text>
</comment>
<feature type="transmembrane region" description="Helical" evidence="8">
    <location>
        <begin position="351"/>
        <end position="375"/>
    </location>
</feature>
<evidence type="ECO:0000256" key="4">
    <source>
        <dbReference type="ARBA" id="ARBA00022692"/>
    </source>
</evidence>
<dbReference type="FunFam" id="1.20.1250.20:FF:000117">
    <property type="entry name" value="MFS hexose transporter"/>
    <property type="match status" value="1"/>
</dbReference>
<dbReference type="OrthoDB" id="6133115at2759"/>
<keyword evidence="4 8" id="KW-0812">Transmembrane</keyword>
<evidence type="ECO:0000313" key="11">
    <source>
        <dbReference type="Proteomes" id="UP000235371"/>
    </source>
</evidence>
<feature type="transmembrane region" description="Helical" evidence="8">
    <location>
        <begin position="30"/>
        <end position="49"/>
    </location>
</feature>
<dbReference type="InterPro" id="IPR003663">
    <property type="entry name" value="Sugar/inositol_transpt"/>
</dbReference>
<organism evidence="10 11">
    <name type="scientific">Hyaloscypha bicolor E</name>
    <dbReference type="NCBI Taxonomy" id="1095630"/>
    <lineage>
        <taxon>Eukaryota</taxon>
        <taxon>Fungi</taxon>
        <taxon>Dikarya</taxon>
        <taxon>Ascomycota</taxon>
        <taxon>Pezizomycotina</taxon>
        <taxon>Leotiomycetes</taxon>
        <taxon>Helotiales</taxon>
        <taxon>Hyaloscyphaceae</taxon>
        <taxon>Hyaloscypha</taxon>
        <taxon>Hyaloscypha bicolor</taxon>
    </lineage>
</organism>
<feature type="transmembrane region" description="Helical" evidence="8">
    <location>
        <begin position="163"/>
        <end position="183"/>
    </location>
</feature>
<keyword evidence="5 8" id="KW-1133">Transmembrane helix</keyword>
<keyword evidence="6 8" id="KW-0472">Membrane</keyword>